<gene>
    <name evidence="4" type="ORF">SAMN05444171_6258</name>
</gene>
<dbReference type="PROSITE" id="PS00455">
    <property type="entry name" value="AMP_BINDING"/>
    <property type="match status" value="1"/>
</dbReference>
<dbReference type="Proteomes" id="UP000183208">
    <property type="component" value="Unassembled WGS sequence"/>
</dbReference>
<keyword evidence="2" id="KW-0067">ATP-binding</keyword>
<evidence type="ECO:0000256" key="2">
    <source>
        <dbReference type="ARBA" id="ARBA00022840"/>
    </source>
</evidence>
<dbReference type="RefSeq" id="WP_074827311.1">
    <property type="nucleotide sequence ID" value="NZ_FNTI01000001.1"/>
</dbReference>
<evidence type="ECO:0000313" key="5">
    <source>
        <dbReference type="Proteomes" id="UP000183208"/>
    </source>
</evidence>
<dbReference type="GO" id="GO:0016020">
    <property type="term" value="C:membrane"/>
    <property type="evidence" value="ECO:0007669"/>
    <property type="project" value="TreeGrafter"/>
</dbReference>
<reference evidence="4 5" key="1">
    <citation type="submission" date="2016-10" db="EMBL/GenBank/DDBJ databases">
        <authorList>
            <person name="de Groot N.N."/>
        </authorList>
    </citation>
    <scope>NUCLEOTIDE SEQUENCE [LARGE SCALE GENOMIC DNA]</scope>
    <source>
        <strain evidence="4 5">GAS522</strain>
    </source>
</reference>
<protein>
    <submittedName>
        <fullName evidence="4">Long-chain acyl-CoA synthetase</fullName>
    </submittedName>
</protein>
<dbReference type="InterPro" id="IPR042099">
    <property type="entry name" value="ANL_N_sf"/>
</dbReference>
<accession>A0A1M7FQ90</accession>
<proteinExistence type="predicted"/>
<dbReference type="PANTHER" id="PTHR43272">
    <property type="entry name" value="LONG-CHAIN-FATTY-ACID--COA LIGASE"/>
    <property type="match status" value="1"/>
</dbReference>
<dbReference type="GO" id="GO:0005524">
    <property type="term" value="F:ATP binding"/>
    <property type="evidence" value="ECO:0007669"/>
    <property type="project" value="UniProtKB-KW"/>
</dbReference>
<dbReference type="InterPro" id="IPR000873">
    <property type="entry name" value="AMP-dep_synth/lig_dom"/>
</dbReference>
<feature type="domain" description="AMP-dependent synthetase/ligase" evidence="3">
    <location>
        <begin position="23"/>
        <end position="440"/>
    </location>
</feature>
<evidence type="ECO:0000313" key="4">
    <source>
        <dbReference type="EMBL" id="SEE10110.1"/>
    </source>
</evidence>
<sequence>MPRADQASAWNFETDTTLIRVLARDAEAFPDRVAVREKSKGIWQEATWRELLEIVLRCAAGLETLGFKAGEVMLVLGDNRPRLYAGMLAAGALGGYAMPAYPDATLDEIRHFVHEAGARFMLAEDQEQVDKILELRDKGAAIEHIIYDDPRGLTAYSHPGLVSWDALQARGAERLAASADVRAELVARARPDDPAVFVHSSGSTGKPKGVVLSHRNLLAGVRNAYQGKAFDFGESILAYLPMAWVGDFAVTMAAGVALHFTINIPERQETVLQNLREIAPTFYLAAPRSWDNLLTAIQVRVEDSSWLKKRVYEFFMASAISAEKRKLDGHEPTLKQRLLGPLGEWLVSGPIKDQFGLTRLRGAFTGGEAMGEDTFVFYRALGIKLRQLYGQTESCAYNAIQSLDEVRLHTVGRPLPGVELKISDTGEILIRSGSVFSGYFKQEEATRESLEDGWLHTGDAGYVEPDGHLVVLGRVSDVVHTAKGERYIPNYIENRLKFSPYIKDAAVVGRGRDTLAALICIDKDAVGLWAELRGISYISYADLSQKPQVIELVASAVKHVNSTLLEGLQLRQFVCLHKEFDADDGEITRTRKIRRNVVEERYQPIIDAIYDRKRTVLMKAQISYESGEVGVIERTLTIQEA</sequence>
<dbReference type="OrthoDB" id="9803968at2"/>
<evidence type="ECO:0000256" key="1">
    <source>
        <dbReference type="ARBA" id="ARBA00022741"/>
    </source>
</evidence>
<dbReference type="GO" id="GO:0004467">
    <property type="term" value="F:long-chain fatty acid-CoA ligase activity"/>
    <property type="evidence" value="ECO:0007669"/>
    <property type="project" value="TreeGrafter"/>
</dbReference>
<dbReference type="Pfam" id="PF23562">
    <property type="entry name" value="AMP-binding_C_3"/>
    <property type="match status" value="1"/>
</dbReference>
<evidence type="ECO:0000259" key="3">
    <source>
        <dbReference type="Pfam" id="PF00501"/>
    </source>
</evidence>
<organism evidence="4 5">
    <name type="scientific">Bradyrhizobium lablabi</name>
    <dbReference type="NCBI Taxonomy" id="722472"/>
    <lineage>
        <taxon>Bacteria</taxon>
        <taxon>Pseudomonadati</taxon>
        <taxon>Pseudomonadota</taxon>
        <taxon>Alphaproteobacteria</taxon>
        <taxon>Hyphomicrobiales</taxon>
        <taxon>Nitrobacteraceae</taxon>
        <taxon>Bradyrhizobium</taxon>
    </lineage>
</organism>
<name>A0A1M7FQ90_9BRAD</name>
<dbReference type="SUPFAM" id="SSF56801">
    <property type="entry name" value="Acetyl-CoA synthetase-like"/>
    <property type="match status" value="1"/>
</dbReference>
<dbReference type="InterPro" id="IPR020845">
    <property type="entry name" value="AMP-binding_CS"/>
</dbReference>
<dbReference type="Pfam" id="PF00501">
    <property type="entry name" value="AMP-binding"/>
    <property type="match status" value="1"/>
</dbReference>
<dbReference type="Gene3D" id="3.40.50.12780">
    <property type="entry name" value="N-terminal domain of ligase-like"/>
    <property type="match status" value="1"/>
</dbReference>
<dbReference type="AlphaFoldDB" id="A0A1M7FQ90"/>
<dbReference type="PANTHER" id="PTHR43272:SF33">
    <property type="entry name" value="AMP-BINDING DOMAIN-CONTAINING PROTEIN-RELATED"/>
    <property type="match status" value="1"/>
</dbReference>
<dbReference type="EMBL" id="FNTI01000001">
    <property type="protein sequence ID" value="SEE10110.1"/>
    <property type="molecule type" value="Genomic_DNA"/>
</dbReference>
<keyword evidence="1" id="KW-0547">Nucleotide-binding</keyword>